<proteinExistence type="inferred from homology"/>
<evidence type="ECO:0000313" key="6">
    <source>
        <dbReference type="EMBL" id="BBE20255.1"/>
    </source>
</evidence>
<feature type="domain" description="RNA polymerase sigma-70 ECF-like HTH" evidence="5">
    <location>
        <begin position="15"/>
        <end position="182"/>
    </location>
</feature>
<dbReference type="AlphaFoldDB" id="A0A5K7SFJ3"/>
<dbReference type="GO" id="GO:0016987">
    <property type="term" value="F:sigma factor activity"/>
    <property type="evidence" value="ECO:0007669"/>
    <property type="project" value="UniProtKB-KW"/>
</dbReference>
<dbReference type="KEGG" id="anf:AQPE_4446"/>
<protein>
    <submittedName>
        <fullName evidence="6">RNA polymerase ECF-type sigma factor</fullName>
    </submittedName>
</protein>
<dbReference type="NCBIfam" id="TIGR02985">
    <property type="entry name" value="Sig70_bacteroi1"/>
    <property type="match status" value="1"/>
</dbReference>
<comment type="similarity">
    <text evidence="1">Belongs to the sigma-70 factor family. ECF subfamily.</text>
</comment>
<sequence>MANLLSDNIGNQQFILDELQKGNERAFNSIFKQYYKPLCQFSYSFIKDQDTAENLIQDVFTKLWEKRENITNIDNLLSYMMGMVRNQSIDFLRREKTNSKIYNKLRSKKSENTTEDQISKNEFEEKLLKSIINLPDRCRTAIEMSRFDGFSNREIAQKMEISVKGVEALIGRSLKLLRSELQEFLPSNSKKNKKGGGLVLFSLSLYRHTIWEIPFIR</sequence>
<evidence type="ECO:0000256" key="3">
    <source>
        <dbReference type="ARBA" id="ARBA00023082"/>
    </source>
</evidence>
<dbReference type="GO" id="GO:0006352">
    <property type="term" value="P:DNA-templated transcription initiation"/>
    <property type="evidence" value="ECO:0007669"/>
    <property type="project" value="InterPro"/>
</dbReference>
<keyword evidence="4" id="KW-0804">Transcription</keyword>
<dbReference type="EMBL" id="AP018694">
    <property type="protein sequence ID" value="BBE20255.1"/>
    <property type="molecule type" value="Genomic_DNA"/>
</dbReference>
<keyword evidence="2" id="KW-0805">Transcription regulation</keyword>
<evidence type="ECO:0000256" key="1">
    <source>
        <dbReference type="ARBA" id="ARBA00010641"/>
    </source>
</evidence>
<keyword evidence="3" id="KW-0731">Sigma factor</keyword>
<dbReference type="InterPro" id="IPR014327">
    <property type="entry name" value="RNA_pol_sigma70_bacteroid"/>
</dbReference>
<dbReference type="Gene3D" id="1.10.1740.10">
    <property type="match status" value="1"/>
</dbReference>
<dbReference type="InterPro" id="IPR013324">
    <property type="entry name" value="RNA_pol_sigma_r3/r4-like"/>
</dbReference>
<reference evidence="6" key="1">
    <citation type="journal article" date="2020" name="Int. J. Syst. Evol. Microbiol.">
        <title>Aquipluma nitroreducens gen. nov. sp. nov., a novel facultatively anaerobic bacterium isolated from a freshwater lake.</title>
        <authorList>
            <person name="Watanabe M."/>
            <person name="Kojima H."/>
            <person name="Fukui M."/>
        </authorList>
    </citation>
    <scope>NUCLEOTIDE SEQUENCE</scope>
    <source>
        <strain evidence="6">MeG22</strain>
    </source>
</reference>
<gene>
    <name evidence="6" type="ORF">AQPE_4446</name>
</gene>
<dbReference type="RefSeq" id="WP_318348420.1">
    <property type="nucleotide sequence ID" value="NZ_AP018694.1"/>
</dbReference>
<dbReference type="PANTHER" id="PTHR43133">
    <property type="entry name" value="RNA POLYMERASE ECF-TYPE SIGMA FACTO"/>
    <property type="match status" value="1"/>
</dbReference>
<evidence type="ECO:0000256" key="2">
    <source>
        <dbReference type="ARBA" id="ARBA00023015"/>
    </source>
</evidence>
<evidence type="ECO:0000256" key="4">
    <source>
        <dbReference type="ARBA" id="ARBA00023163"/>
    </source>
</evidence>
<dbReference type="SUPFAM" id="SSF88946">
    <property type="entry name" value="Sigma2 domain of RNA polymerase sigma factors"/>
    <property type="match status" value="1"/>
</dbReference>
<evidence type="ECO:0000313" key="7">
    <source>
        <dbReference type="Proteomes" id="UP001193389"/>
    </source>
</evidence>
<dbReference type="SUPFAM" id="SSF88659">
    <property type="entry name" value="Sigma3 and sigma4 domains of RNA polymerase sigma factors"/>
    <property type="match status" value="1"/>
</dbReference>
<keyword evidence="7" id="KW-1185">Reference proteome</keyword>
<dbReference type="InterPro" id="IPR014284">
    <property type="entry name" value="RNA_pol_sigma-70_dom"/>
</dbReference>
<dbReference type="InterPro" id="IPR036388">
    <property type="entry name" value="WH-like_DNA-bd_sf"/>
</dbReference>
<dbReference type="Proteomes" id="UP001193389">
    <property type="component" value="Chromosome"/>
</dbReference>
<dbReference type="Pfam" id="PF07638">
    <property type="entry name" value="Sigma70_ECF"/>
    <property type="match status" value="1"/>
</dbReference>
<organism evidence="6 7">
    <name type="scientific">Aquipluma nitroreducens</name>
    <dbReference type="NCBI Taxonomy" id="2010828"/>
    <lineage>
        <taxon>Bacteria</taxon>
        <taxon>Pseudomonadati</taxon>
        <taxon>Bacteroidota</taxon>
        <taxon>Bacteroidia</taxon>
        <taxon>Marinilabiliales</taxon>
        <taxon>Prolixibacteraceae</taxon>
        <taxon>Aquipluma</taxon>
    </lineage>
</organism>
<dbReference type="Gene3D" id="1.10.10.10">
    <property type="entry name" value="Winged helix-like DNA-binding domain superfamily/Winged helix DNA-binding domain"/>
    <property type="match status" value="1"/>
</dbReference>
<accession>A0A5K7SFJ3</accession>
<dbReference type="PANTHER" id="PTHR43133:SF46">
    <property type="entry name" value="RNA POLYMERASE SIGMA-70 FACTOR ECF SUBFAMILY"/>
    <property type="match status" value="1"/>
</dbReference>
<evidence type="ECO:0000259" key="5">
    <source>
        <dbReference type="Pfam" id="PF07638"/>
    </source>
</evidence>
<name>A0A5K7SFJ3_9BACT</name>
<dbReference type="InterPro" id="IPR013325">
    <property type="entry name" value="RNA_pol_sigma_r2"/>
</dbReference>
<dbReference type="InterPro" id="IPR039425">
    <property type="entry name" value="RNA_pol_sigma-70-like"/>
</dbReference>
<dbReference type="NCBIfam" id="TIGR02937">
    <property type="entry name" value="sigma70-ECF"/>
    <property type="match status" value="1"/>
</dbReference>
<dbReference type="InterPro" id="IPR053812">
    <property type="entry name" value="HTH_Sigma70_ECF-like"/>
</dbReference>